<feature type="transmembrane region" description="Helical" evidence="1">
    <location>
        <begin position="6"/>
        <end position="27"/>
    </location>
</feature>
<feature type="transmembrane region" description="Helical" evidence="1">
    <location>
        <begin position="39"/>
        <end position="56"/>
    </location>
</feature>
<protein>
    <recommendedName>
        <fullName evidence="3">PQ loop repeat protein</fullName>
    </recommendedName>
</protein>
<name>X1IHH4_9ZZZZ</name>
<sequence>MIWQDFVISLTIILAGYALIPQVIHGFKVKKKLVTFQTSLIYVIAVYTAAIVFFTLSLYLSAIVNLIMGSLWLIIFIQGVVYQRRQ</sequence>
<dbReference type="EMBL" id="BARU01021123">
    <property type="protein sequence ID" value="GAH56988.1"/>
    <property type="molecule type" value="Genomic_DNA"/>
</dbReference>
<comment type="caution">
    <text evidence="2">The sequence shown here is derived from an EMBL/GenBank/DDBJ whole genome shotgun (WGS) entry which is preliminary data.</text>
</comment>
<proteinExistence type="predicted"/>
<keyword evidence="1" id="KW-0472">Membrane</keyword>
<reference evidence="2" key="1">
    <citation type="journal article" date="2014" name="Front. Microbiol.">
        <title>High frequency of phylogenetically diverse reductive dehalogenase-homologous genes in deep subseafloor sedimentary metagenomes.</title>
        <authorList>
            <person name="Kawai M."/>
            <person name="Futagami T."/>
            <person name="Toyoda A."/>
            <person name="Takaki Y."/>
            <person name="Nishi S."/>
            <person name="Hori S."/>
            <person name="Arai W."/>
            <person name="Tsubouchi T."/>
            <person name="Morono Y."/>
            <person name="Uchiyama I."/>
            <person name="Ito T."/>
            <person name="Fujiyama A."/>
            <person name="Inagaki F."/>
            <person name="Takami H."/>
        </authorList>
    </citation>
    <scope>NUCLEOTIDE SEQUENCE</scope>
    <source>
        <strain evidence="2">Expedition CK06-06</strain>
    </source>
</reference>
<evidence type="ECO:0008006" key="3">
    <source>
        <dbReference type="Google" id="ProtNLM"/>
    </source>
</evidence>
<keyword evidence="1" id="KW-0812">Transmembrane</keyword>
<evidence type="ECO:0000256" key="1">
    <source>
        <dbReference type="SAM" id="Phobius"/>
    </source>
</evidence>
<keyword evidence="1" id="KW-1133">Transmembrane helix</keyword>
<organism evidence="2">
    <name type="scientific">marine sediment metagenome</name>
    <dbReference type="NCBI Taxonomy" id="412755"/>
    <lineage>
        <taxon>unclassified sequences</taxon>
        <taxon>metagenomes</taxon>
        <taxon>ecological metagenomes</taxon>
    </lineage>
</organism>
<accession>X1IHH4</accession>
<feature type="transmembrane region" description="Helical" evidence="1">
    <location>
        <begin position="62"/>
        <end position="82"/>
    </location>
</feature>
<gene>
    <name evidence="2" type="ORF">S03H2_34598</name>
</gene>
<dbReference type="AlphaFoldDB" id="X1IHH4"/>
<evidence type="ECO:0000313" key="2">
    <source>
        <dbReference type="EMBL" id="GAH56988.1"/>
    </source>
</evidence>